<organism evidence="1 2">
    <name type="scientific">Rhizoctonia solani</name>
    <dbReference type="NCBI Taxonomy" id="456999"/>
    <lineage>
        <taxon>Eukaryota</taxon>
        <taxon>Fungi</taxon>
        <taxon>Dikarya</taxon>
        <taxon>Basidiomycota</taxon>
        <taxon>Agaricomycotina</taxon>
        <taxon>Agaricomycetes</taxon>
        <taxon>Cantharellales</taxon>
        <taxon>Ceratobasidiaceae</taxon>
        <taxon>Rhizoctonia</taxon>
    </lineage>
</organism>
<dbReference type="PANTHER" id="PTHR14187:SF5">
    <property type="entry name" value="HEAT SHOCK 70 KDA PROTEIN 12A"/>
    <property type="match status" value="1"/>
</dbReference>
<accession>A0A8H3C6H4</accession>
<dbReference type="SUPFAM" id="SSF53067">
    <property type="entry name" value="Actin-like ATPase domain"/>
    <property type="match status" value="1"/>
</dbReference>
<dbReference type="Proteomes" id="UP000663861">
    <property type="component" value="Unassembled WGS sequence"/>
</dbReference>
<dbReference type="EMBL" id="CAJMWY010001841">
    <property type="protein sequence ID" value="CAE6476320.1"/>
    <property type="molecule type" value="Genomic_DNA"/>
</dbReference>
<evidence type="ECO:0000313" key="2">
    <source>
        <dbReference type="Proteomes" id="UP000663861"/>
    </source>
</evidence>
<dbReference type="InterPro" id="IPR043129">
    <property type="entry name" value="ATPase_NBD"/>
</dbReference>
<dbReference type="PANTHER" id="PTHR14187">
    <property type="entry name" value="ALPHA KINASE/ELONGATION FACTOR 2 KINASE"/>
    <property type="match status" value="1"/>
</dbReference>
<comment type="caution">
    <text evidence="1">The sequence shown here is derived from an EMBL/GenBank/DDBJ whole genome shotgun (WGS) entry which is preliminary data.</text>
</comment>
<gene>
    <name evidence="1" type="ORF">RDB_LOCUS90934</name>
</gene>
<protein>
    <submittedName>
        <fullName evidence="1">Uncharacterized protein</fullName>
    </submittedName>
</protein>
<evidence type="ECO:0000313" key="1">
    <source>
        <dbReference type="EMBL" id="CAE6476320.1"/>
    </source>
</evidence>
<sequence>MSNTRGSIDLVPRIFQGTWEGENKIVIGIDIGTTQSGVAFAFLEKGQEQAVHRVTHWPGQVAQGHTGKIPTLVWYDTDKEAVSFGAEALLPQAEEDAEDYGWQLAKHFKLHLHPGNQLTD</sequence>
<reference evidence="1" key="1">
    <citation type="submission" date="2021-01" db="EMBL/GenBank/DDBJ databases">
        <authorList>
            <person name="Kaushik A."/>
        </authorList>
    </citation>
    <scope>NUCLEOTIDE SEQUENCE</scope>
    <source>
        <strain evidence="1">AG4-RS23</strain>
    </source>
</reference>
<dbReference type="AlphaFoldDB" id="A0A8H3C6H4"/>
<proteinExistence type="predicted"/>
<name>A0A8H3C6H4_9AGAM</name>
<dbReference type="Gene3D" id="3.30.420.40">
    <property type="match status" value="1"/>
</dbReference>